<evidence type="ECO:0008006" key="4">
    <source>
        <dbReference type="Google" id="ProtNLM"/>
    </source>
</evidence>
<reference evidence="2" key="2">
    <citation type="journal article" date="2021" name="PeerJ">
        <title>Extensive microbial diversity within the chicken gut microbiome revealed by metagenomics and culture.</title>
        <authorList>
            <person name="Gilroy R."/>
            <person name="Ravi A."/>
            <person name="Getino M."/>
            <person name="Pursley I."/>
            <person name="Horton D.L."/>
            <person name="Alikhan N.F."/>
            <person name="Baker D."/>
            <person name="Gharbi K."/>
            <person name="Hall N."/>
            <person name="Watson M."/>
            <person name="Adriaenssens E.M."/>
            <person name="Foster-Nyarko E."/>
            <person name="Jarju S."/>
            <person name="Secka A."/>
            <person name="Antonio M."/>
            <person name="Oren A."/>
            <person name="Chaudhuri R.R."/>
            <person name="La Ragione R."/>
            <person name="Hildebrand F."/>
            <person name="Pallen M.J."/>
        </authorList>
    </citation>
    <scope>NUCLEOTIDE SEQUENCE</scope>
    <source>
        <strain evidence="2">10669</strain>
    </source>
</reference>
<dbReference type="EMBL" id="DVOG01000162">
    <property type="protein sequence ID" value="HIV04719.1"/>
    <property type="molecule type" value="Genomic_DNA"/>
</dbReference>
<gene>
    <name evidence="2" type="ORF">IAC75_06210</name>
</gene>
<proteinExistence type="predicted"/>
<evidence type="ECO:0000313" key="3">
    <source>
        <dbReference type="Proteomes" id="UP000886812"/>
    </source>
</evidence>
<accession>A0A9D1T1S5</accession>
<reference evidence="2" key="1">
    <citation type="submission" date="2020-10" db="EMBL/GenBank/DDBJ databases">
        <authorList>
            <person name="Gilroy R."/>
        </authorList>
    </citation>
    <scope>NUCLEOTIDE SEQUENCE</scope>
    <source>
        <strain evidence="2">10669</strain>
    </source>
</reference>
<keyword evidence="1" id="KW-0732">Signal</keyword>
<dbReference type="AlphaFoldDB" id="A0A9D1T1S5"/>
<comment type="caution">
    <text evidence="2">The sequence shown here is derived from an EMBL/GenBank/DDBJ whole genome shotgun (WGS) entry which is preliminary data.</text>
</comment>
<organism evidence="2 3">
    <name type="scientific">Candidatus Spyradosoma merdigallinarum</name>
    <dbReference type="NCBI Taxonomy" id="2840950"/>
    <lineage>
        <taxon>Bacteria</taxon>
        <taxon>Pseudomonadati</taxon>
        <taxon>Verrucomicrobiota</taxon>
        <taxon>Opitutia</taxon>
        <taxon>Opitutia incertae sedis</taxon>
        <taxon>Candidatus Spyradosoma</taxon>
    </lineage>
</organism>
<evidence type="ECO:0000313" key="2">
    <source>
        <dbReference type="EMBL" id="HIV04719.1"/>
    </source>
</evidence>
<protein>
    <recommendedName>
        <fullName evidence="4">PEP-CTERM sorting domain-containing protein</fullName>
    </recommendedName>
</protein>
<dbReference type="Proteomes" id="UP000886812">
    <property type="component" value="Unassembled WGS sequence"/>
</dbReference>
<feature type="signal peptide" evidence="1">
    <location>
        <begin position="1"/>
        <end position="27"/>
    </location>
</feature>
<name>A0A9D1T1S5_9BACT</name>
<feature type="chain" id="PRO_5038448065" description="PEP-CTERM sorting domain-containing protein" evidence="1">
    <location>
        <begin position="28"/>
        <end position="289"/>
    </location>
</feature>
<sequence>MKTKLFALKKICAPLLLSACFVPALGAAETHVTNGAGIAWTGYRSNTATVFTFDAETGTTTMTNLDADSYVWGFLPNAVALDVGDALTLTGTATFNSVAGDSSFYFGLYDSGPHAAPTAGTTFSSIVEGTWGMTGFFAGTDRASASADASTKVFSRFAEKPATESSGGAGFMTSNQGKNYIASQTLSSSTLAHPTAGTPYEFSLEIRRTASGYDVSVGGQEAVSFAADESLQSGEFDVIAMKSPGSGITLSGFSVETTGAVVPEPSAFGLLAGTLAFAFCGARRGRRRS</sequence>
<evidence type="ECO:0000256" key="1">
    <source>
        <dbReference type="SAM" id="SignalP"/>
    </source>
</evidence>